<dbReference type="VEuPathDB" id="FungiDB:BO80DRAFT_393773"/>
<keyword evidence="3" id="KW-1185">Reference proteome</keyword>
<proteinExistence type="predicted"/>
<dbReference type="Pfam" id="PF00583">
    <property type="entry name" value="Acetyltransf_1"/>
    <property type="match status" value="1"/>
</dbReference>
<dbReference type="RefSeq" id="XP_025569813.1">
    <property type="nucleotide sequence ID" value="XM_025717269.1"/>
</dbReference>
<dbReference type="AlphaFoldDB" id="A0A395GJ30"/>
<dbReference type="InterPro" id="IPR016181">
    <property type="entry name" value="Acyl_CoA_acyltransferase"/>
</dbReference>
<dbReference type="OrthoDB" id="410198at2759"/>
<reference evidence="2 3" key="1">
    <citation type="submission" date="2018-02" db="EMBL/GenBank/DDBJ databases">
        <title>The genomes of Aspergillus section Nigri reveals drivers in fungal speciation.</title>
        <authorList>
            <consortium name="DOE Joint Genome Institute"/>
            <person name="Vesth T.C."/>
            <person name="Nybo J."/>
            <person name="Theobald S."/>
            <person name="Brandl J."/>
            <person name="Frisvad J.C."/>
            <person name="Nielsen K.F."/>
            <person name="Lyhne E.K."/>
            <person name="Kogle M.E."/>
            <person name="Kuo A."/>
            <person name="Riley R."/>
            <person name="Clum A."/>
            <person name="Nolan M."/>
            <person name="Lipzen A."/>
            <person name="Salamov A."/>
            <person name="Henrissat B."/>
            <person name="Wiebenga A."/>
            <person name="De vries R.P."/>
            <person name="Grigoriev I.V."/>
            <person name="Mortensen U.H."/>
            <person name="Andersen M.R."/>
            <person name="Baker S.E."/>
        </authorList>
    </citation>
    <scope>NUCLEOTIDE SEQUENCE [LARGE SCALE GENOMIC DNA]</scope>
    <source>
        <strain evidence="2 3">CBS 121593</strain>
    </source>
</reference>
<dbReference type="EMBL" id="KZ824491">
    <property type="protein sequence ID" value="RAK95485.1"/>
    <property type="molecule type" value="Genomic_DNA"/>
</dbReference>
<dbReference type="InterPro" id="IPR000182">
    <property type="entry name" value="GNAT_dom"/>
</dbReference>
<keyword evidence="2" id="KW-0012">Acyltransferase</keyword>
<dbReference type="GeneID" id="37222134"/>
<feature type="domain" description="N-acetyltransferase" evidence="1">
    <location>
        <begin position="3"/>
        <end position="224"/>
    </location>
</feature>
<name>A0A395GJ30_9EURO</name>
<keyword evidence="2" id="KW-0808">Transferase</keyword>
<dbReference type="InterPro" id="IPR052523">
    <property type="entry name" value="Trichothecene_AcTrans"/>
</dbReference>
<dbReference type="PANTHER" id="PTHR42791:SF2">
    <property type="entry name" value="N-ACETYLTRANSFERASE DOMAIN-CONTAINING PROTEIN"/>
    <property type="match status" value="1"/>
</dbReference>
<dbReference type="Proteomes" id="UP000249402">
    <property type="component" value="Unassembled WGS sequence"/>
</dbReference>
<dbReference type="CDD" id="cd04301">
    <property type="entry name" value="NAT_SF"/>
    <property type="match status" value="1"/>
</dbReference>
<protein>
    <submittedName>
        <fullName evidence="2">Acyl-CoA N-acyltransferase</fullName>
    </submittedName>
</protein>
<evidence type="ECO:0000313" key="2">
    <source>
        <dbReference type="EMBL" id="RAK95485.1"/>
    </source>
</evidence>
<dbReference type="GO" id="GO:0016747">
    <property type="term" value="F:acyltransferase activity, transferring groups other than amino-acyl groups"/>
    <property type="evidence" value="ECO:0007669"/>
    <property type="project" value="InterPro"/>
</dbReference>
<evidence type="ECO:0000259" key="1">
    <source>
        <dbReference type="PROSITE" id="PS51186"/>
    </source>
</evidence>
<accession>A0A395GJ30</accession>
<dbReference type="STRING" id="1448316.A0A395GJ30"/>
<dbReference type="PROSITE" id="PS51186">
    <property type="entry name" value="GNAT"/>
    <property type="match status" value="1"/>
</dbReference>
<dbReference type="Gene3D" id="3.40.630.30">
    <property type="match status" value="1"/>
</dbReference>
<evidence type="ECO:0000313" key="3">
    <source>
        <dbReference type="Proteomes" id="UP000249402"/>
    </source>
</evidence>
<sequence>MGITIRPATELDTLSLGQINIASFRHQPFWGNLFPNIPDTEAGTLPLKTARCLDKLVAPNVHVLAAVDDISGRVVGYARWMVPADENGDGKSAVELKEQANVELLNRHKAGNTFPVGTRMDLYHAFQELLKDVEGRLVREGDFVLELLATHPEAQGRGVGTALLNWGLERANKRNARVYLEATEDGYPLYWKYGWRDVEVIEIDFTRFGGEGRQQWTVMVRERGGVVAAA</sequence>
<organism evidence="2 3">
    <name type="scientific">Aspergillus ibericus CBS 121593</name>
    <dbReference type="NCBI Taxonomy" id="1448316"/>
    <lineage>
        <taxon>Eukaryota</taxon>
        <taxon>Fungi</taxon>
        <taxon>Dikarya</taxon>
        <taxon>Ascomycota</taxon>
        <taxon>Pezizomycotina</taxon>
        <taxon>Eurotiomycetes</taxon>
        <taxon>Eurotiomycetidae</taxon>
        <taxon>Eurotiales</taxon>
        <taxon>Aspergillaceae</taxon>
        <taxon>Aspergillus</taxon>
        <taxon>Aspergillus subgen. Circumdati</taxon>
    </lineage>
</organism>
<dbReference type="PANTHER" id="PTHR42791">
    <property type="entry name" value="GNAT FAMILY ACETYLTRANSFERASE"/>
    <property type="match status" value="1"/>
</dbReference>
<dbReference type="SUPFAM" id="SSF55729">
    <property type="entry name" value="Acyl-CoA N-acyltransferases (Nat)"/>
    <property type="match status" value="1"/>
</dbReference>
<gene>
    <name evidence="2" type="ORF">BO80DRAFT_393773</name>
</gene>